<dbReference type="EMBL" id="NBNE01001107">
    <property type="protein sequence ID" value="OWZ15525.1"/>
    <property type="molecule type" value="Genomic_DNA"/>
</dbReference>
<protein>
    <submittedName>
        <fullName evidence="2">Uncharacterized protein</fullName>
    </submittedName>
</protein>
<feature type="compositionally biased region" description="Basic and acidic residues" evidence="1">
    <location>
        <begin position="60"/>
        <end position="90"/>
    </location>
</feature>
<evidence type="ECO:0000313" key="2">
    <source>
        <dbReference type="EMBL" id="OWZ15525.1"/>
    </source>
</evidence>
<feature type="compositionally biased region" description="Basic and acidic residues" evidence="1">
    <location>
        <begin position="156"/>
        <end position="167"/>
    </location>
</feature>
<evidence type="ECO:0000256" key="1">
    <source>
        <dbReference type="SAM" id="MobiDB-lite"/>
    </source>
</evidence>
<feature type="compositionally biased region" description="Basic and acidic residues" evidence="1">
    <location>
        <begin position="254"/>
        <end position="270"/>
    </location>
</feature>
<accession>A0A225WD22</accession>
<feature type="compositionally biased region" description="Polar residues" evidence="1">
    <location>
        <begin position="50"/>
        <end position="59"/>
    </location>
</feature>
<dbReference type="Proteomes" id="UP000198211">
    <property type="component" value="Unassembled WGS sequence"/>
</dbReference>
<name>A0A225WD22_9STRA</name>
<feature type="compositionally biased region" description="Polar residues" evidence="1">
    <location>
        <begin position="134"/>
        <end position="143"/>
    </location>
</feature>
<dbReference type="OrthoDB" id="129596at2759"/>
<organism evidence="2 3">
    <name type="scientific">Phytophthora megakarya</name>
    <dbReference type="NCBI Taxonomy" id="4795"/>
    <lineage>
        <taxon>Eukaryota</taxon>
        <taxon>Sar</taxon>
        <taxon>Stramenopiles</taxon>
        <taxon>Oomycota</taxon>
        <taxon>Peronosporomycetes</taxon>
        <taxon>Peronosporales</taxon>
        <taxon>Peronosporaceae</taxon>
        <taxon>Phytophthora</taxon>
    </lineage>
</organism>
<keyword evidence="3" id="KW-1185">Reference proteome</keyword>
<reference evidence="3" key="1">
    <citation type="submission" date="2017-03" db="EMBL/GenBank/DDBJ databases">
        <title>Phytopthora megakarya and P. palmivora, two closely related causual agents of cacao black pod achieved similar genome size and gene model numbers by different mechanisms.</title>
        <authorList>
            <person name="Ali S."/>
            <person name="Shao J."/>
            <person name="Larry D.J."/>
            <person name="Kronmiller B."/>
            <person name="Shen D."/>
            <person name="Strem M.D."/>
            <person name="Melnick R.L."/>
            <person name="Guiltinan M.J."/>
            <person name="Tyler B.M."/>
            <person name="Meinhardt L.W."/>
            <person name="Bailey B.A."/>
        </authorList>
    </citation>
    <scope>NUCLEOTIDE SEQUENCE [LARGE SCALE GENOMIC DNA]</scope>
    <source>
        <strain evidence="3">zdho120</strain>
    </source>
</reference>
<dbReference type="AlphaFoldDB" id="A0A225WD22"/>
<evidence type="ECO:0000313" key="3">
    <source>
        <dbReference type="Proteomes" id="UP000198211"/>
    </source>
</evidence>
<feature type="region of interest" description="Disordered" evidence="1">
    <location>
        <begin position="47"/>
        <end position="181"/>
    </location>
</feature>
<sequence>MREMEAERERKREAAKNIQKIQASQLRNLYATSTQVQHVTVTPVRDAASQIKTGSGTADHQQDAKSRDADNAIKKNTQETGRDDMGRGDATRSSCRVQGLPPSDQKSLEEVVRDRRKKKNAAKRRAAEEEKSTAQDGTASESFVRNDAHQVSPDDEGVRPEESHVDDTVLSGSVLGPDGEVRLGGARSDLCEGVVKVEPPVGDRFSDSLQPDEKLEVLGMTSAVKEERPLATVVDDEVLKVSSLSPRPEVPSGLEEKMGAADRTESRDSGWTESGTSGADEAES</sequence>
<gene>
    <name evidence="2" type="ORF">PHMEG_00010817</name>
</gene>
<comment type="caution">
    <text evidence="2">The sequence shown here is derived from an EMBL/GenBank/DDBJ whole genome shotgun (WGS) entry which is preliminary data.</text>
</comment>
<feature type="compositionally biased region" description="Basic residues" evidence="1">
    <location>
        <begin position="114"/>
        <end position="124"/>
    </location>
</feature>
<proteinExistence type="predicted"/>
<feature type="region of interest" description="Disordered" evidence="1">
    <location>
        <begin position="242"/>
        <end position="284"/>
    </location>
</feature>